<dbReference type="InterPro" id="IPR045175">
    <property type="entry name" value="M28_fam"/>
</dbReference>
<feature type="domain" description="Peptidase M28" evidence="2">
    <location>
        <begin position="115"/>
        <end position="333"/>
    </location>
</feature>
<protein>
    <submittedName>
        <fullName evidence="3">Aminopeptidase</fullName>
    </submittedName>
</protein>
<evidence type="ECO:0000259" key="2">
    <source>
        <dbReference type="Pfam" id="PF04389"/>
    </source>
</evidence>
<evidence type="ECO:0000313" key="3">
    <source>
        <dbReference type="EMBL" id="RDH88642.1"/>
    </source>
</evidence>
<dbReference type="EMBL" id="QFXE01000001">
    <property type="protein sequence ID" value="RDH88642.1"/>
    <property type="molecule type" value="Genomic_DNA"/>
</dbReference>
<dbReference type="PANTHER" id="PTHR12147">
    <property type="entry name" value="METALLOPEPTIDASE M28 FAMILY MEMBER"/>
    <property type="match status" value="1"/>
</dbReference>
<sequence length="343" mass="38389">MKQIAVKPTDARSWKRLALRWALILGLLLAGLMFITNMPNHSYTGPFRPLTADETIIRNQLQSHVSTLAGTIGERNIWHYTELKAAENYIADTFVKMGYSVEKQAFDSEGREVKNLSVELPGSSAPEEIIIVGAHYDSVSGSPGANDNGSGVAALLEIARLVRQEKPARTVRLVAFVNEEPPFFYTEKMGSHVYAIRSQERGERIVAMLSLETIGYYADEPGSQQYPFPFSFFYPKEGNFIGFVSNLGSRALMRKAIASFRQHTEFPSEGLAAPGWIPGISWSDQWSFWKAGYAAIMITDTALFRYPYYHRSQDTPDKIDYPRTARVVNGLAKVTMDLASVRP</sequence>
<proteinExistence type="predicted"/>
<dbReference type="Gene3D" id="3.40.630.10">
    <property type="entry name" value="Zn peptidases"/>
    <property type="match status" value="1"/>
</dbReference>
<keyword evidence="3" id="KW-0031">Aminopeptidase</keyword>
<dbReference type="PANTHER" id="PTHR12147:SF26">
    <property type="entry name" value="PEPTIDASE M28 DOMAIN-CONTAINING PROTEIN"/>
    <property type="match status" value="1"/>
</dbReference>
<dbReference type="AlphaFoldDB" id="A0A370DW21"/>
<name>A0A370DW21_9GAMM</name>
<dbReference type="GO" id="GO:0004177">
    <property type="term" value="F:aminopeptidase activity"/>
    <property type="evidence" value="ECO:0007669"/>
    <property type="project" value="UniProtKB-KW"/>
</dbReference>
<evidence type="ECO:0000313" key="4">
    <source>
        <dbReference type="Proteomes" id="UP000254771"/>
    </source>
</evidence>
<dbReference type="GO" id="GO:0006508">
    <property type="term" value="P:proteolysis"/>
    <property type="evidence" value="ECO:0007669"/>
    <property type="project" value="InterPro"/>
</dbReference>
<keyword evidence="1" id="KW-0812">Transmembrane</keyword>
<keyword evidence="1" id="KW-0472">Membrane</keyword>
<accession>A0A370DW21</accession>
<dbReference type="GO" id="GO:0008235">
    <property type="term" value="F:metalloexopeptidase activity"/>
    <property type="evidence" value="ECO:0007669"/>
    <property type="project" value="InterPro"/>
</dbReference>
<reference evidence="3 4" key="1">
    <citation type="journal article" date="2018" name="ISME J.">
        <title>Endosymbiont genomes yield clues of tubeworm success.</title>
        <authorList>
            <person name="Li Y."/>
            <person name="Liles M.R."/>
            <person name="Halanych K.M."/>
        </authorList>
    </citation>
    <scope>NUCLEOTIDE SEQUENCE [LARGE SCALE GENOMIC DNA]</scope>
    <source>
        <strain evidence="3">A1462</strain>
    </source>
</reference>
<comment type="caution">
    <text evidence="3">The sequence shown here is derived from an EMBL/GenBank/DDBJ whole genome shotgun (WGS) entry which is preliminary data.</text>
</comment>
<dbReference type="Proteomes" id="UP000254771">
    <property type="component" value="Unassembled WGS sequence"/>
</dbReference>
<evidence type="ECO:0000256" key="1">
    <source>
        <dbReference type="SAM" id="Phobius"/>
    </source>
</evidence>
<dbReference type="SUPFAM" id="SSF53187">
    <property type="entry name" value="Zn-dependent exopeptidases"/>
    <property type="match status" value="1"/>
</dbReference>
<keyword evidence="3" id="KW-0378">Hydrolase</keyword>
<keyword evidence="3" id="KW-0645">Protease</keyword>
<feature type="transmembrane region" description="Helical" evidence="1">
    <location>
        <begin position="21"/>
        <end position="39"/>
    </location>
</feature>
<keyword evidence="4" id="KW-1185">Reference proteome</keyword>
<gene>
    <name evidence="3" type="ORF">DIZ78_01565</name>
</gene>
<dbReference type="Pfam" id="PF04389">
    <property type="entry name" value="Peptidase_M28"/>
    <property type="match status" value="1"/>
</dbReference>
<keyword evidence="1" id="KW-1133">Transmembrane helix</keyword>
<dbReference type="InterPro" id="IPR007484">
    <property type="entry name" value="Peptidase_M28"/>
</dbReference>
<organism evidence="3 4">
    <name type="scientific">endosymbiont of Escarpia spicata</name>
    <dbReference type="NCBI Taxonomy" id="2200908"/>
    <lineage>
        <taxon>Bacteria</taxon>
        <taxon>Pseudomonadati</taxon>
        <taxon>Pseudomonadota</taxon>
        <taxon>Gammaproteobacteria</taxon>
        <taxon>sulfur-oxidizing symbionts</taxon>
    </lineage>
</organism>